<name>A0A166H0X1_9MICO</name>
<evidence type="ECO:0000256" key="2">
    <source>
        <dbReference type="ARBA" id="ARBA00022692"/>
    </source>
</evidence>
<dbReference type="Pfam" id="PF07291">
    <property type="entry name" value="MauE"/>
    <property type="match status" value="1"/>
</dbReference>
<evidence type="ECO:0000256" key="3">
    <source>
        <dbReference type="ARBA" id="ARBA00022989"/>
    </source>
</evidence>
<dbReference type="Proteomes" id="UP000076717">
    <property type="component" value="Unassembled WGS sequence"/>
</dbReference>
<dbReference type="KEGG" id="rte:GSU10_13950"/>
<dbReference type="Gene3D" id="3.40.30.10">
    <property type="entry name" value="Glutaredoxin"/>
    <property type="match status" value="1"/>
</dbReference>
<keyword evidence="4 5" id="KW-0472">Membrane</keyword>
<feature type="transmembrane region" description="Helical" evidence="5">
    <location>
        <begin position="120"/>
        <end position="139"/>
    </location>
</feature>
<dbReference type="EMBL" id="CP047186">
    <property type="protein sequence ID" value="QHC56622.1"/>
    <property type="molecule type" value="Genomic_DNA"/>
</dbReference>
<feature type="transmembrane region" description="Helical" evidence="5">
    <location>
        <begin position="151"/>
        <end position="171"/>
    </location>
</feature>
<evidence type="ECO:0000313" key="9">
    <source>
        <dbReference type="Proteomes" id="UP000076717"/>
    </source>
</evidence>
<keyword evidence="9" id="KW-1185">Reference proteome</keyword>
<dbReference type="GO" id="GO:0016020">
    <property type="term" value="C:membrane"/>
    <property type="evidence" value="ECO:0007669"/>
    <property type="project" value="UniProtKB-SubCell"/>
</dbReference>
<evidence type="ECO:0000256" key="1">
    <source>
        <dbReference type="ARBA" id="ARBA00004141"/>
    </source>
</evidence>
<feature type="domain" description="Methylamine utilisation protein MauE" evidence="6">
    <location>
        <begin position="4"/>
        <end position="130"/>
    </location>
</feature>
<feature type="transmembrane region" description="Helical" evidence="5">
    <location>
        <begin position="56"/>
        <end position="87"/>
    </location>
</feature>
<dbReference type="InterPro" id="IPR009908">
    <property type="entry name" value="Methylamine_util_MauE"/>
</dbReference>
<accession>A0A166H0X1</accession>
<comment type="subcellular location">
    <subcellularLocation>
        <location evidence="1">Membrane</location>
        <topology evidence="1">Multi-pass membrane protein</topology>
    </subcellularLocation>
</comment>
<dbReference type="AlphaFoldDB" id="A0A166H0X1"/>
<evidence type="ECO:0000313" key="7">
    <source>
        <dbReference type="EMBL" id="KZX19734.1"/>
    </source>
</evidence>
<keyword evidence="2 5" id="KW-0812">Transmembrane</keyword>
<dbReference type="SUPFAM" id="SSF52833">
    <property type="entry name" value="Thioredoxin-like"/>
    <property type="match status" value="1"/>
</dbReference>
<dbReference type="RefSeq" id="WP_068213652.1">
    <property type="nucleotide sequence ID" value="NZ_CP047186.1"/>
</dbReference>
<evidence type="ECO:0000259" key="6">
    <source>
        <dbReference type="Pfam" id="PF07291"/>
    </source>
</evidence>
<sequence>MSALALLPVIVGAAFLASGAAKIRGATALAEAAQRFGIPRALATPVTAGLFTAMELALGVAVLVAPSPWSVAAASAAALVLAGFVALTGRAWRRGDDFDCGCFGAGGSTRVGPGLVARNTALLAAAVGAVIGGVLGAPTPLDVLGDTEGRLWLAVAAVTAIAGLLVTRLTADDRVRAATAATPGQTVELPSQEHVIEPGGYRTAPSFEVVGPDGEVVESLMLVAHRPVLLVFVKTGCGSCEGLLSDSAELIETLGPDGPVLVFAVSSARSVFEDAHPELLDRAVYGVASAREKLNVQRTPGAVLIGLNSRLVAGPVLGDTPVRELAASARALLEAPVPSLP</sequence>
<evidence type="ECO:0000313" key="8">
    <source>
        <dbReference type="EMBL" id="QHC56622.1"/>
    </source>
</evidence>
<proteinExistence type="predicted"/>
<dbReference type="UniPathway" id="UPA00895"/>
<organism evidence="7 9">
    <name type="scientific">Rathayibacter tanaceti</name>
    <dbReference type="NCBI Taxonomy" id="1671680"/>
    <lineage>
        <taxon>Bacteria</taxon>
        <taxon>Bacillati</taxon>
        <taxon>Actinomycetota</taxon>
        <taxon>Actinomycetes</taxon>
        <taxon>Micrococcales</taxon>
        <taxon>Microbacteriaceae</taxon>
        <taxon>Rathayibacter</taxon>
    </lineage>
</organism>
<dbReference type="GO" id="GO:0030416">
    <property type="term" value="P:methylamine metabolic process"/>
    <property type="evidence" value="ECO:0007669"/>
    <property type="project" value="InterPro"/>
</dbReference>
<reference evidence="10" key="3">
    <citation type="submission" date="2019-12" db="EMBL/GenBank/DDBJ databases">
        <title>Complete and draft genome sequences of new strains and members of some known species of the genus Rathayibacter isolated from plants.</title>
        <authorList>
            <person name="Tarlachkov S.V."/>
            <person name="Starodumova I.P."/>
            <person name="Dorofeeva L.V."/>
            <person name="Prisyazhnaya N.V."/>
            <person name="Leyn S."/>
            <person name="Zlamal J."/>
            <person name="Elan M."/>
            <person name="Osterman A.L."/>
            <person name="Nadler S."/>
            <person name="Subbotin S.A."/>
            <person name="Evtushenko L.I."/>
        </authorList>
    </citation>
    <scope>NUCLEOTIDE SEQUENCE [LARGE SCALE GENOMIC DNA]</scope>
    <source>
        <strain evidence="10">VKM Ac-2761</strain>
    </source>
</reference>
<protein>
    <submittedName>
        <fullName evidence="7">Methylamine utilization protein MauE</fullName>
    </submittedName>
</protein>
<reference evidence="8" key="2">
    <citation type="submission" date="2019-12" db="EMBL/GenBank/DDBJ databases">
        <title>Complete and Draft Genome Sequences of New Strains and Members of Some Known Species of the Genus Rathayibacter isolated from Plants.</title>
        <authorList>
            <person name="Tarlachkov S.V."/>
            <person name="Starodumova I.P."/>
            <person name="Dorofeeva L.V."/>
            <person name="Prisyazhnaya N.V."/>
            <person name="Leyn S.A."/>
            <person name="Zlamal J.E."/>
            <person name="Elane M.L."/>
            <person name="Osterman A.L."/>
            <person name="Nadler S.A."/>
            <person name="Subbotin S.A."/>
            <person name="Evtushenko L.I."/>
        </authorList>
    </citation>
    <scope>NUCLEOTIDE SEQUENCE</scope>
    <source>
        <strain evidence="8">VKM Ac-2761</strain>
    </source>
</reference>
<keyword evidence="3 5" id="KW-1133">Transmembrane helix</keyword>
<evidence type="ECO:0000256" key="5">
    <source>
        <dbReference type="SAM" id="Phobius"/>
    </source>
</evidence>
<evidence type="ECO:0000256" key="4">
    <source>
        <dbReference type="ARBA" id="ARBA00023136"/>
    </source>
</evidence>
<evidence type="ECO:0000313" key="10">
    <source>
        <dbReference type="Proteomes" id="UP000465031"/>
    </source>
</evidence>
<dbReference type="Proteomes" id="UP000465031">
    <property type="component" value="Chromosome"/>
</dbReference>
<reference evidence="7 9" key="1">
    <citation type="submission" date="2015-08" db="EMBL/GenBank/DDBJ databases">
        <title>Draft Genome Sequence of Rathayibacter sp. Strain VKM Ac-2596 Isolated from Leaf Gall Induced by Plant-Parasitic Nematodes.</title>
        <authorList>
            <person name="Vasilenko O.V."/>
            <person name="Starodumova I.P."/>
            <person name="Tarlachkov S.V."/>
            <person name="Dorofeeva L.V."/>
            <person name="Evtushenko L.I."/>
        </authorList>
    </citation>
    <scope>NUCLEOTIDE SEQUENCE [LARGE SCALE GENOMIC DNA]</scope>
    <source>
        <strain evidence="7 9">VKM Ac-2596</strain>
    </source>
</reference>
<dbReference type="InterPro" id="IPR036249">
    <property type="entry name" value="Thioredoxin-like_sf"/>
</dbReference>
<dbReference type="EMBL" id="LIIN01000226">
    <property type="protein sequence ID" value="KZX19734.1"/>
    <property type="molecule type" value="Genomic_DNA"/>
</dbReference>
<dbReference type="OrthoDB" id="5006039at2"/>
<gene>
    <name evidence="7" type="ORF">ACH61_03168</name>
    <name evidence="8" type="ORF">GSU10_13950</name>
</gene>